<dbReference type="EMBL" id="PQVF01000013">
    <property type="protein sequence ID" value="POY35138.1"/>
    <property type="molecule type" value="Genomic_DNA"/>
</dbReference>
<gene>
    <name evidence="1" type="ORF">C3K47_16275</name>
</gene>
<comment type="caution">
    <text evidence="1">The sequence shown here is derived from an EMBL/GenBank/DDBJ whole genome shotgun (WGS) entry which is preliminary data.</text>
</comment>
<organism evidence="1 2">
    <name type="scientific">Solitalea longa</name>
    <dbReference type="NCBI Taxonomy" id="2079460"/>
    <lineage>
        <taxon>Bacteria</taxon>
        <taxon>Pseudomonadati</taxon>
        <taxon>Bacteroidota</taxon>
        <taxon>Sphingobacteriia</taxon>
        <taxon>Sphingobacteriales</taxon>
        <taxon>Sphingobacteriaceae</taxon>
        <taxon>Solitalea</taxon>
    </lineage>
</organism>
<keyword evidence="2" id="KW-1185">Reference proteome</keyword>
<name>A0A2S4ZXP7_9SPHI</name>
<accession>A0A2S4ZXP7</accession>
<reference evidence="1 2" key="1">
    <citation type="submission" date="2018-01" db="EMBL/GenBank/DDBJ databases">
        <authorList>
            <person name="Gaut B.S."/>
            <person name="Morton B.R."/>
            <person name="Clegg M.T."/>
            <person name="Duvall M.R."/>
        </authorList>
    </citation>
    <scope>NUCLEOTIDE SEQUENCE [LARGE SCALE GENOMIC DNA]</scope>
    <source>
        <strain evidence="1 2">HR-AV</strain>
    </source>
</reference>
<sequence length="226" mass="26959">MKQDLSESLGNLHNQHRLYINSDFLREEEKNIIYHLDDFNYLKKFYLKYRTFITNNEENYLNNKKARNLDLPFLGQKVIESGKADFIFYFEGSLSSNDKLSITVLAHLWLTQNDEIINKFCGEGKWWTNSHYRNIQEKFNIKTSVTERSYIADSKRFESNERCSKLIHDEIKLLEPKIVICVGNTAKDLTGMNYFDLPTKFHYVKFPKYHNDNEIYNSLRKILDKL</sequence>
<proteinExistence type="predicted"/>
<dbReference type="Proteomes" id="UP000236893">
    <property type="component" value="Unassembled WGS sequence"/>
</dbReference>
<evidence type="ECO:0000313" key="2">
    <source>
        <dbReference type="Proteomes" id="UP000236893"/>
    </source>
</evidence>
<evidence type="ECO:0008006" key="3">
    <source>
        <dbReference type="Google" id="ProtNLM"/>
    </source>
</evidence>
<dbReference type="AlphaFoldDB" id="A0A2S4ZXP7"/>
<dbReference type="RefSeq" id="WP_103790226.1">
    <property type="nucleotide sequence ID" value="NZ_PQVF01000013.1"/>
</dbReference>
<protein>
    <recommendedName>
        <fullName evidence="3">Uracil-DNA glycosylase-like domain-containing protein</fullName>
    </recommendedName>
</protein>
<evidence type="ECO:0000313" key="1">
    <source>
        <dbReference type="EMBL" id="POY35138.1"/>
    </source>
</evidence>